<evidence type="ECO:0000256" key="2">
    <source>
        <dbReference type="SAM" id="MobiDB-lite"/>
    </source>
</evidence>
<dbReference type="KEGG" id="mcg:GL4_1658"/>
<proteinExistence type="predicted"/>
<feature type="compositionally biased region" description="Pro residues" evidence="2">
    <location>
        <begin position="298"/>
        <end position="309"/>
    </location>
</feature>
<name>A0A0A8K3J7_9HYPH</name>
<dbReference type="AlphaFoldDB" id="A0A0A8K3J7"/>
<organism evidence="3 4">
    <name type="scientific">Methyloceanibacter caenitepidi</name>
    <dbReference type="NCBI Taxonomy" id="1384459"/>
    <lineage>
        <taxon>Bacteria</taxon>
        <taxon>Pseudomonadati</taxon>
        <taxon>Pseudomonadota</taxon>
        <taxon>Alphaproteobacteria</taxon>
        <taxon>Hyphomicrobiales</taxon>
        <taxon>Hyphomicrobiaceae</taxon>
        <taxon>Methyloceanibacter</taxon>
    </lineage>
</organism>
<feature type="compositionally biased region" description="Polar residues" evidence="2">
    <location>
        <begin position="11"/>
        <end position="23"/>
    </location>
</feature>
<dbReference type="HOGENOM" id="CLU_815870_0_0_5"/>
<dbReference type="RefSeq" id="WP_045366494.1">
    <property type="nucleotide sequence ID" value="NZ_AP014648.1"/>
</dbReference>
<dbReference type="SUPFAM" id="SSF75708">
    <property type="entry name" value="Chemotaxis phosphatase CheZ"/>
    <property type="match status" value="1"/>
</dbReference>
<keyword evidence="4" id="KW-1185">Reference proteome</keyword>
<dbReference type="STRING" id="1384459.GL4_1658"/>
<protein>
    <submittedName>
        <fullName evidence="3">Chemotaxis protein</fullName>
    </submittedName>
</protein>
<reference evidence="3 4" key="1">
    <citation type="submission" date="2014-09" db="EMBL/GenBank/DDBJ databases">
        <title>Genome sequencing of Methyloceanibacter caenitepidi Gela4.</title>
        <authorList>
            <person name="Takeuchi M."/>
            <person name="Susumu S."/>
            <person name="Kamagata Y."/>
            <person name="Oshima K."/>
            <person name="Hattori M."/>
            <person name="Iwasaki W."/>
        </authorList>
    </citation>
    <scope>NUCLEOTIDE SEQUENCE [LARGE SCALE GENOMIC DNA]</scope>
    <source>
        <strain evidence="3 4">Gela4</strain>
    </source>
</reference>
<feature type="region of interest" description="Disordered" evidence="2">
    <location>
        <begin position="278"/>
        <end position="322"/>
    </location>
</feature>
<evidence type="ECO:0000256" key="1">
    <source>
        <dbReference type="SAM" id="Coils"/>
    </source>
</evidence>
<evidence type="ECO:0000313" key="3">
    <source>
        <dbReference type="EMBL" id="BAQ17112.1"/>
    </source>
</evidence>
<dbReference type="OrthoDB" id="7269965at2"/>
<gene>
    <name evidence="3" type="ORF">GL4_1658</name>
</gene>
<feature type="region of interest" description="Disordered" evidence="2">
    <location>
        <begin position="1"/>
        <end position="26"/>
    </location>
</feature>
<accession>A0A0A8K3J7</accession>
<evidence type="ECO:0000313" key="4">
    <source>
        <dbReference type="Proteomes" id="UP000031643"/>
    </source>
</evidence>
<feature type="region of interest" description="Disordered" evidence="2">
    <location>
        <begin position="247"/>
        <end position="266"/>
    </location>
</feature>
<dbReference type="EMBL" id="AP014648">
    <property type="protein sequence ID" value="BAQ17112.1"/>
    <property type="molecule type" value="Genomic_DNA"/>
</dbReference>
<feature type="coiled-coil region" evidence="1">
    <location>
        <begin position="184"/>
        <end position="211"/>
    </location>
</feature>
<sequence>MLNRANGAAQALSQSDGDPQSASAEHAEYAALETTLKGSELGRRFLADYARQHPTPEVKLLLDALVRLESASAAPERTRQSHGLVSELVAMSETISDLRREIGELQRADIPFSDPIAAPCAFEQIMEASARATSDVLEALEEIQSVATALRDQGVALDCCDRLDERAADIYTACARREIAGQQTADALNLLRDMERRIDALVEDWSDHEAQNLLDAAKALDVSEAFETAPLPSRPGVVTVDDNEPALDEQHQDEPEQVCDEPAPRRTNRLVPDEALSAPANDVAPAEDAAPARLPAPTRLPVPVEPPAPDLLSDGPRPFERPEPLTLEALVASQRAALFG</sequence>
<dbReference type="Proteomes" id="UP000031643">
    <property type="component" value="Chromosome"/>
</dbReference>
<keyword evidence="1" id="KW-0175">Coiled coil</keyword>